<dbReference type="EMBL" id="CAXIEN010000020">
    <property type="protein sequence ID" value="CAL1265954.1"/>
    <property type="molecule type" value="Genomic_DNA"/>
</dbReference>
<dbReference type="InterPro" id="IPR045844">
    <property type="entry name" value="RRM_Ist3-like"/>
</dbReference>
<proteinExistence type="inferred from homology"/>
<dbReference type="PANTHER" id="PTHR45880">
    <property type="entry name" value="RNA-BINDING MOTIF PROTEIN, X-LINKED 2"/>
    <property type="match status" value="1"/>
</dbReference>
<evidence type="ECO:0000313" key="9">
    <source>
        <dbReference type="EMBL" id="CAL1265954.1"/>
    </source>
</evidence>
<feature type="domain" description="RRM" evidence="8">
    <location>
        <begin position="36"/>
        <end position="114"/>
    </location>
</feature>
<evidence type="ECO:0000256" key="5">
    <source>
        <dbReference type="ARBA" id="ARBA00074390"/>
    </source>
</evidence>
<dbReference type="InterPro" id="IPR000504">
    <property type="entry name" value="RRM_dom"/>
</dbReference>
<reference evidence="9 10" key="1">
    <citation type="submission" date="2024-04" db="EMBL/GenBank/DDBJ databases">
        <authorList>
            <person name="Rising A."/>
            <person name="Reimegard J."/>
            <person name="Sonavane S."/>
            <person name="Akerstrom W."/>
            <person name="Nylinder S."/>
            <person name="Hedman E."/>
            <person name="Kallberg Y."/>
        </authorList>
    </citation>
    <scope>NUCLEOTIDE SEQUENCE [LARGE SCALE GENOMIC DNA]</scope>
</reference>
<feature type="compositionally biased region" description="Basic and acidic residues" evidence="7">
    <location>
        <begin position="322"/>
        <end position="339"/>
    </location>
</feature>
<dbReference type="SUPFAM" id="SSF54928">
    <property type="entry name" value="RNA-binding domain, RBD"/>
    <property type="match status" value="1"/>
</dbReference>
<feature type="region of interest" description="Disordered" evidence="7">
    <location>
        <begin position="194"/>
        <end position="450"/>
    </location>
</feature>
<dbReference type="GO" id="GO:0003723">
    <property type="term" value="F:RNA binding"/>
    <property type="evidence" value="ECO:0007669"/>
    <property type="project" value="UniProtKB-UniRule"/>
</dbReference>
<evidence type="ECO:0000256" key="1">
    <source>
        <dbReference type="ARBA" id="ARBA00022884"/>
    </source>
</evidence>
<evidence type="ECO:0000256" key="2">
    <source>
        <dbReference type="ARBA" id="ARBA00053249"/>
    </source>
</evidence>
<sequence length="450" mass="52332">MNPLTNVKNIIKLNEIELSKGTTNKKSWHDLYKDSAWVFIGGLAYGLTEGDILCVFSQYGEIVNLNHVRDKKTGKTKGFCFLCYANQKSTILAVDNLNGIKLCGRTIRVDHVANYKPPKDNEQDDEITKMLKSEGCAPKPIKAESSADEVVHKKKHKKHKKEKKKHKKRKSEDPNEEFSLSKVKKEKIDDGYSKYEFLEKSKITSRKDESTESESSDDSSESDSACISRKEIHESHKPGRNRPNANEKLSRLDKSRTNKHDKQMENSKHKSSKESGSSSESDCHSNRKRKSHDSDCTNDLSSEGRKLKYQKYRGRNSSSDECLERQKMDDSNKKSKACDVRSSNSRHHRYDGSSGNERDVYLKESSRNISKDREKHRRKNSLERERNSYNDRRQQDPHSSYEDHRNRGSSHKVDRHKERRDYSEKSGRFDKNEDNKREYGKHYSEQEKRD</sequence>
<feature type="compositionally biased region" description="Basic residues" evidence="7">
    <location>
        <begin position="152"/>
        <end position="169"/>
    </location>
</feature>
<dbReference type="GO" id="GO:0071011">
    <property type="term" value="C:precatalytic spliceosome"/>
    <property type="evidence" value="ECO:0007669"/>
    <property type="project" value="TreeGrafter"/>
</dbReference>
<dbReference type="AlphaFoldDB" id="A0AAV1Z3A4"/>
<gene>
    <name evidence="9" type="ORF">LARSCL_LOCUS2840</name>
</gene>
<dbReference type="GO" id="GO:0005686">
    <property type="term" value="C:U2 snRNP"/>
    <property type="evidence" value="ECO:0007669"/>
    <property type="project" value="TreeGrafter"/>
</dbReference>
<evidence type="ECO:0000256" key="4">
    <source>
        <dbReference type="ARBA" id="ARBA00064744"/>
    </source>
</evidence>
<evidence type="ECO:0000259" key="8">
    <source>
        <dbReference type="PROSITE" id="PS50102"/>
    </source>
</evidence>
<dbReference type="InterPro" id="IPR035979">
    <property type="entry name" value="RBD_domain_sf"/>
</dbReference>
<dbReference type="GO" id="GO:0071013">
    <property type="term" value="C:catalytic step 2 spliceosome"/>
    <property type="evidence" value="ECO:0007669"/>
    <property type="project" value="TreeGrafter"/>
</dbReference>
<comment type="caution">
    <text evidence="9">The sequence shown here is derived from an EMBL/GenBank/DDBJ whole genome shotgun (WGS) entry which is preliminary data.</text>
</comment>
<feature type="compositionally biased region" description="Basic and acidic residues" evidence="7">
    <location>
        <begin position="194"/>
        <end position="210"/>
    </location>
</feature>
<feature type="compositionally biased region" description="Basic and acidic residues" evidence="7">
    <location>
        <begin position="356"/>
        <end position="373"/>
    </location>
</feature>
<evidence type="ECO:0000256" key="3">
    <source>
        <dbReference type="ARBA" id="ARBA00061455"/>
    </source>
</evidence>
<keyword evidence="1 6" id="KW-0694">RNA-binding</keyword>
<dbReference type="PROSITE" id="PS50102">
    <property type="entry name" value="RRM"/>
    <property type="match status" value="1"/>
</dbReference>
<feature type="compositionally biased region" description="Basic and acidic residues" evidence="7">
    <location>
        <begin position="248"/>
        <end position="268"/>
    </location>
</feature>
<feature type="region of interest" description="Disordered" evidence="7">
    <location>
        <begin position="138"/>
        <end position="180"/>
    </location>
</feature>
<accession>A0AAV1Z3A4</accession>
<comment type="subunit">
    <text evidence="4">Part of the activated spliceosome B/catalytic step 1 spliceosome, one of the forms of the spliceosome which has a well-formed active site but still cannot catalyze the branching reaction and is composed of at least 52 proteins, the U2, U5 and U6 snRNAs and the pre-mRNA. Component of the minor spliceosome, which splices U12-type introns.</text>
</comment>
<name>A0AAV1Z3A4_9ARAC</name>
<evidence type="ECO:0000313" key="10">
    <source>
        <dbReference type="Proteomes" id="UP001497382"/>
    </source>
</evidence>
<evidence type="ECO:0000256" key="7">
    <source>
        <dbReference type="SAM" id="MobiDB-lite"/>
    </source>
</evidence>
<dbReference type="CDD" id="cd12411">
    <property type="entry name" value="RRM_ist3_like"/>
    <property type="match status" value="1"/>
</dbReference>
<dbReference type="InterPro" id="IPR051847">
    <property type="entry name" value="RNA_proc/Spliceosome_comp"/>
</dbReference>
<dbReference type="GO" id="GO:0000398">
    <property type="term" value="P:mRNA splicing, via spliceosome"/>
    <property type="evidence" value="ECO:0007669"/>
    <property type="project" value="InterPro"/>
</dbReference>
<dbReference type="Pfam" id="PF00076">
    <property type="entry name" value="RRM_1"/>
    <property type="match status" value="1"/>
</dbReference>
<dbReference type="Proteomes" id="UP001497382">
    <property type="component" value="Unassembled WGS sequence"/>
</dbReference>
<dbReference type="InterPro" id="IPR012677">
    <property type="entry name" value="Nucleotide-bd_a/b_plait_sf"/>
</dbReference>
<feature type="compositionally biased region" description="Acidic residues" evidence="7">
    <location>
        <begin position="211"/>
        <end position="221"/>
    </location>
</feature>
<dbReference type="FunFam" id="3.30.70.330:FF:000218">
    <property type="entry name" value="RNA-binding motif protein, X-linked 2"/>
    <property type="match status" value="1"/>
</dbReference>
<dbReference type="GO" id="GO:0005654">
    <property type="term" value="C:nucleoplasm"/>
    <property type="evidence" value="ECO:0007669"/>
    <property type="project" value="UniProtKB-ARBA"/>
</dbReference>
<comment type="function">
    <text evidence="2">Involved in pre-mRNA splicing as component of the activated spliceosome. As a component of the minor spliceosome, involved in the splicing of U12-type introns in pre-mRNAs.</text>
</comment>
<dbReference type="Gene3D" id="3.30.70.330">
    <property type="match status" value="1"/>
</dbReference>
<feature type="compositionally biased region" description="Basic and acidic residues" evidence="7">
    <location>
        <begin position="228"/>
        <end position="237"/>
    </location>
</feature>
<comment type="similarity">
    <text evidence="3">Belongs to the IST3 family.</text>
</comment>
<dbReference type="PANTHER" id="PTHR45880:SF1">
    <property type="entry name" value="RNA-BINDING MOTIF PROTEIN, X-LINKED 2"/>
    <property type="match status" value="1"/>
</dbReference>
<feature type="compositionally biased region" description="Basic and acidic residues" evidence="7">
    <location>
        <begin position="380"/>
        <end position="450"/>
    </location>
</feature>
<dbReference type="SMART" id="SM00360">
    <property type="entry name" value="RRM"/>
    <property type="match status" value="1"/>
</dbReference>
<protein>
    <recommendedName>
        <fullName evidence="5">RNA-binding motif protein, X-linked 2</fullName>
    </recommendedName>
</protein>
<organism evidence="9 10">
    <name type="scientific">Larinioides sclopetarius</name>
    <dbReference type="NCBI Taxonomy" id="280406"/>
    <lineage>
        <taxon>Eukaryota</taxon>
        <taxon>Metazoa</taxon>
        <taxon>Ecdysozoa</taxon>
        <taxon>Arthropoda</taxon>
        <taxon>Chelicerata</taxon>
        <taxon>Arachnida</taxon>
        <taxon>Araneae</taxon>
        <taxon>Araneomorphae</taxon>
        <taxon>Entelegynae</taxon>
        <taxon>Araneoidea</taxon>
        <taxon>Araneidae</taxon>
        <taxon>Larinioides</taxon>
    </lineage>
</organism>
<evidence type="ECO:0000256" key="6">
    <source>
        <dbReference type="PROSITE-ProRule" id="PRU00176"/>
    </source>
</evidence>
<keyword evidence="10" id="KW-1185">Reference proteome</keyword>